<reference evidence="2 3" key="1">
    <citation type="submission" date="2019-09" db="EMBL/GenBank/DDBJ databases">
        <title>YIM 48816 draft genome.</title>
        <authorList>
            <person name="Jiang L."/>
        </authorList>
    </citation>
    <scope>NUCLEOTIDE SEQUENCE [LARGE SCALE GENOMIC DNA]</scope>
    <source>
        <strain evidence="2 3">YIM 48816</strain>
    </source>
</reference>
<evidence type="ECO:0000313" key="3">
    <source>
        <dbReference type="Proteomes" id="UP000474159"/>
    </source>
</evidence>
<organism evidence="2 3">
    <name type="scientific">Methylobacterium soli</name>
    <dbReference type="NCBI Taxonomy" id="553447"/>
    <lineage>
        <taxon>Bacteria</taxon>
        <taxon>Pseudomonadati</taxon>
        <taxon>Pseudomonadota</taxon>
        <taxon>Alphaproteobacteria</taxon>
        <taxon>Hyphomicrobiales</taxon>
        <taxon>Methylobacteriaceae</taxon>
        <taxon>Methylobacterium</taxon>
    </lineage>
</organism>
<evidence type="ECO:0000256" key="1">
    <source>
        <dbReference type="SAM" id="MobiDB-lite"/>
    </source>
</evidence>
<sequence length="276" mass="29184">MRFRPMAPRCRSMKGPAAMFNPIDMLQAQGGAAWQGMGQPFGLTPDQTRRALEALMPAFALGLQRNTAQDPTGLSQFFNLAAGRAPAGPEAMLGGMFGSPALAQAVLQQAASASGVGSQVLRQMLPMMAGMIVASIVHMMLNQALPEPAPRAAPEPPNPFLAAAPIWTDMMKAFLPPPAEAAPKRAGPARTRAGAKPDAAAETEPFGMFQQMLQTGAEVQEQNVKAMQGIFDAFWTDPAKSAEAPRSAEPPKADEPSRAAEPYKAPSRKRPEPKAG</sequence>
<accession>A0A6L3T0T6</accession>
<name>A0A6L3T0T6_9HYPH</name>
<dbReference type="InterPro" id="IPR009282">
    <property type="entry name" value="DUF937"/>
</dbReference>
<dbReference type="AlphaFoldDB" id="A0A6L3T0T6"/>
<dbReference type="OrthoDB" id="5526542at2"/>
<dbReference type="Pfam" id="PF06078">
    <property type="entry name" value="DUF937"/>
    <property type="match status" value="2"/>
</dbReference>
<feature type="compositionally biased region" description="Basic and acidic residues" evidence="1">
    <location>
        <begin position="249"/>
        <end position="258"/>
    </location>
</feature>
<dbReference type="EMBL" id="VZZK01000008">
    <property type="protein sequence ID" value="KAB1079569.1"/>
    <property type="molecule type" value="Genomic_DNA"/>
</dbReference>
<keyword evidence="3" id="KW-1185">Reference proteome</keyword>
<gene>
    <name evidence="2" type="ORF">F6X53_09755</name>
</gene>
<feature type="region of interest" description="Disordered" evidence="1">
    <location>
        <begin position="177"/>
        <end position="200"/>
    </location>
</feature>
<evidence type="ECO:0000313" key="2">
    <source>
        <dbReference type="EMBL" id="KAB1079569.1"/>
    </source>
</evidence>
<proteinExistence type="predicted"/>
<dbReference type="Proteomes" id="UP000474159">
    <property type="component" value="Unassembled WGS sequence"/>
</dbReference>
<feature type="region of interest" description="Disordered" evidence="1">
    <location>
        <begin position="237"/>
        <end position="276"/>
    </location>
</feature>
<protein>
    <submittedName>
        <fullName evidence="2">DUF937 domain-containing protein</fullName>
    </submittedName>
</protein>
<comment type="caution">
    <text evidence="2">The sequence shown here is derived from an EMBL/GenBank/DDBJ whole genome shotgun (WGS) entry which is preliminary data.</text>
</comment>